<reference evidence="3" key="1">
    <citation type="submission" date="2017-10" db="EMBL/GenBank/DDBJ databases">
        <title>Massilia psychrophilum sp. nov., a novel purple-pigmented bacterium isolated from Tianshan glacier, Xinjiang Municipality, China.</title>
        <authorList>
            <person name="Wang H."/>
        </authorList>
    </citation>
    <scope>NUCLEOTIDE SEQUENCE [LARGE SCALE GENOMIC DNA]</scope>
    <source>
        <strain evidence="3">B2</strain>
    </source>
</reference>
<sequence length="251" mass="27456">MMNMRILPILLAGALASHVAHAETADPNDGAGANTCAVNIKPRTQEYPWMSIGRWKRMHEDQLALADKGDVDLMFIGDSITEGWPRAIWNVNFGAYKAGNFGIGGDNTGNVLWRLQDKRMARLAPKAIVLLIGVNNLGLCDEKPEQVFPGIKAVVTALRKQYPAARILLNAVLPTGESATSERRQSVVTLNKMVATLDDGRHVVFRDYGASFVRPDGAIGTDIMGDYLHLTPKGYTIWADAMLPDVQALMK</sequence>
<dbReference type="GO" id="GO:0016788">
    <property type="term" value="F:hydrolase activity, acting on ester bonds"/>
    <property type="evidence" value="ECO:0007669"/>
    <property type="project" value="UniProtKB-ARBA"/>
</dbReference>
<protein>
    <submittedName>
        <fullName evidence="3">Mucin-desulfating sulfatase</fullName>
    </submittedName>
</protein>
<feature type="chain" id="PRO_5013642350" evidence="1">
    <location>
        <begin position="23"/>
        <end position="251"/>
    </location>
</feature>
<dbReference type="EMBL" id="CP024608">
    <property type="protein sequence ID" value="ATQ74884.1"/>
    <property type="molecule type" value="Genomic_DNA"/>
</dbReference>
<evidence type="ECO:0000313" key="3">
    <source>
        <dbReference type="EMBL" id="ATQ74884.1"/>
    </source>
</evidence>
<dbReference type="Gene3D" id="3.40.50.1110">
    <property type="entry name" value="SGNH hydrolase"/>
    <property type="match status" value="1"/>
</dbReference>
<proteinExistence type="predicted"/>
<evidence type="ECO:0000256" key="1">
    <source>
        <dbReference type="SAM" id="SignalP"/>
    </source>
</evidence>
<keyword evidence="4" id="KW-1185">Reference proteome</keyword>
<dbReference type="InterPro" id="IPR036514">
    <property type="entry name" value="SGNH_hydro_sf"/>
</dbReference>
<dbReference type="Proteomes" id="UP000229897">
    <property type="component" value="Chromosome"/>
</dbReference>
<evidence type="ECO:0000313" key="4">
    <source>
        <dbReference type="Proteomes" id="UP000229897"/>
    </source>
</evidence>
<feature type="signal peptide" evidence="1">
    <location>
        <begin position="1"/>
        <end position="22"/>
    </location>
</feature>
<name>A0A2D2DIS6_9BURK</name>
<evidence type="ECO:0000259" key="2">
    <source>
        <dbReference type="Pfam" id="PF13472"/>
    </source>
</evidence>
<organism evidence="3 4">
    <name type="scientific">Massilia violaceinigra</name>
    <dbReference type="NCBI Taxonomy" id="2045208"/>
    <lineage>
        <taxon>Bacteria</taxon>
        <taxon>Pseudomonadati</taxon>
        <taxon>Pseudomonadota</taxon>
        <taxon>Betaproteobacteria</taxon>
        <taxon>Burkholderiales</taxon>
        <taxon>Oxalobacteraceae</taxon>
        <taxon>Telluria group</taxon>
        <taxon>Massilia</taxon>
    </lineage>
</organism>
<dbReference type="SUPFAM" id="SSF52266">
    <property type="entry name" value="SGNH hydrolase"/>
    <property type="match status" value="1"/>
</dbReference>
<dbReference type="InterPro" id="IPR051532">
    <property type="entry name" value="Ester_Hydrolysis_Enzymes"/>
</dbReference>
<dbReference type="PANTHER" id="PTHR30383">
    <property type="entry name" value="THIOESTERASE 1/PROTEASE 1/LYSOPHOSPHOLIPASE L1"/>
    <property type="match status" value="1"/>
</dbReference>
<dbReference type="OrthoDB" id="9790057at2"/>
<feature type="domain" description="SGNH hydrolase-type esterase" evidence="2">
    <location>
        <begin position="75"/>
        <end position="236"/>
    </location>
</feature>
<gene>
    <name evidence="3" type="ORF">CR152_10375</name>
</gene>
<keyword evidence="1" id="KW-0732">Signal</keyword>
<dbReference type="KEGG" id="mass:CR152_10375"/>
<dbReference type="Pfam" id="PF13472">
    <property type="entry name" value="Lipase_GDSL_2"/>
    <property type="match status" value="1"/>
</dbReference>
<accession>A0A2D2DIS6</accession>
<dbReference type="InterPro" id="IPR013830">
    <property type="entry name" value="SGNH_hydro"/>
</dbReference>
<dbReference type="AlphaFoldDB" id="A0A2D2DIS6"/>